<dbReference type="EMBL" id="LK022848">
    <property type="protein sequence ID" value="CDR17552.1"/>
    <property type="molecule type" value="Genomic_DNA"/>
</dbReference>
<evidence type="ECO:0000256" key="5">
    <source>
        <dbReference type="ARBA" id="ARBA00023002"/>
    </source>
</evidence>
<dbReference type="GO" id="GO:0004022">
    <property type="term" value="F:alcohol dehydrogenase (NAD+) activity"/>
    <property type="evidence" value="ECO:0007669"/>
    <property type="project" value="UniProtKB-EC"/>
</dbReference>
<dbReference type="SUPFAM" id="SSF51735">
    <property type="entry name" value="NAD(P)-binding Rossmann-fold domains"/>
    <property type="match status" value="1"/>
</dbReference>
<dbReference type="InterPro" id="IPR020843">
    <property type="entry name" value="ER"/>
</dbReference>
<dbReference type="EC" id="1.1.1.1" evidence="9"/>
<evidence type="ECO:0000256" key="1">
    <source>
        <dbReference type="ARBA" id="ARBA00001947"/>
    </source>
</evidence>
<keyword evidence="4 6" id="KW-0862">Zinc</keyword>
<sequence>MRAAVVRAPSGSFEIVDLRNPRPGPGEILVRIAACGVCHTDLHVRDGSVTFPFPAVLGHEVSGTVEAVGAGVAHISAGQSVVGAFVMPCGTCSMCTSGREELCEPFFAHNRLNGTLYDGTTRLFDGHGNPVWMYSMAGLAEYAVMPALAAAPIPSGGHLKDSAILGCAFLTAYGALAHVGGLRPGSSVVVVGAGGVGLSTVAVAKALGADQIVAVDLADDRLRTAVHLGATAVVNAAAVDPVEAVRDITGGGAALVLEAIGRPGTFRQATEMAADGGRCVMVGIAPVGTTAEIEITRLVRRKIQVCGSFGGRPRQDLAHLGQLVADKLLDPGALISRRFALEEADLAYRLLSEGKIVGRALIEVQADA</sequence>
<dbReference type="EMBL" id="JAGGLR010000031">
    <property type="protein sequence ID" value="MBP2067512.1"/>
    <property type="molecule type" value="Genomic_DNA"/>
</dbReference>
<dbReference type="InterPro" id="IPR013149">
    <property type="entry name" value="ADH-like_C"/>
</dbReference>
<accession>A0A061ACG8</accession>
<name>A0A061ACG8_9ACTN</name>
<gene>
    <name evidence="9" type="ORF">J2Z30_008578</name>
    <name evidence="8" type="ORF">SIRAN9538</name>
</gene>
<protein>
    <submittedName>
        <fullName evidence="8">Mycothiol-dependent formaldehyde dehydrogenase</fullName>
    </submittedName>
    <submittedName>
        <fullName evidence="9">S-(Hydroxymethyl)glutathione dehydrogenase/alcohol dehydrogenase</fullName>
        <ecNumber evidence="9">1.1.1.1</ecNumber>
        <ecNumber evidence="9">1.1.1.284</ecNumber>
    </submittedName>
</protein>
<dbReference type="EC" id="1.1.1.284" evidence="9"/>
<dbReference type="Gene3D" id="3.90.180.10">
    <property type="entry name" value="Medium-chain alcohol dehydrogenases, catalytic domain"/>
    <property type="match status" value="1"/>
</dbReference>
<evidence type="ECO:0000259" key="7">
    <source>
        <dbReference type="SMART" id="SM00829"/>
    </source>
</evidence>
<dbReference type="PANTHER" id="PTHR43350">
    <property type="entry name" value="NAD-DEPENDENT ALCOHOL DEHYDROGENASE"/>
    <property type="match status" value="1"/>
</dbReference>
<evidence type="ECO:0000313" key="9">
    <source>
        <dbReference type="EMBL" id="MBP2067512.1"/>
    </source>
</evidence>
<evidence type="ECO:0000256" key="4">
    <source>
        <dbReference type="ARBA" id="ARBA00022833"/>
    </source>
</evidence>
<keyword evidence="3 6" id="KW-0479">Metal-binding</keyword>
<dbReference type="Pfam" id="PF08240">
    <property type="entry name" value="ADH_N"/>
    <property type="match status" value="1"/>
</dbReference>
<proteinExistence type="inferred from homology"/>
<evidence type="ECO:0000313" key="10">
    <source>
        <dbReference type="Proteomes" id="UP000756710"/>
    </source>
</evidence>
<feature type="domain" description="Enoyl reductase (ER)" evidence="7">
    <location>
        <begin position="11"/>
        <end position="362"/>
    </location>
</feature>
<dbReference type="InterPro" id="IPR013154">
    <property type="entry name" value="ADH-like_N"/>
</dbReference>
<dbReference type="HOGENOM" id="CLU_026673_11_2_11"/>
<dbReference type="InterPro" id="IPR002328">
    <property type="entry name" value="ADH_Zn_CS"/>
</dbReference>
<dbReference type="SUPFAM" id="SSF50129">
    <property type="entry name" value="GroES-like"/>
    <property type="match status" value="1"/>
</dbReference>
<dbReference type="Pfam" id="PF00107">
    <property type="entry name" value="ADH_zinc_N"/>
    <property type="match status" value="1"/>
</dbReference>
<evidence type="ECO:0000313" key="8">
    <source>
        <dbReference type="EMBL" id="CDR17552.1"/>
    </source>
</evidence>
<evidence type="ECO:0000256" key="6">
    <source>
        <dbReference type="RuleBase" id="RU361277"/>
    </source>
</evidence>
<dbReference type="PROSITE" id="PS00059">
    <property type="entry name" value="ADH_ZINC"/>
    <property type="match status" value="1"/>
</dbReference>
<dbReference type="GO" id="GO:0008270">
    <property type="term" value="F:zinc ion binding"/>
    <property type="evidence" value="ECO:0007669"/>
    <property type="project" value="InterPro"/>
</dbReference>
<dbReference type="InterPro" id="IPR036291">
    <property type="entry name" value="NAD(P)-bd_dom_sf"/>
</dbReference>
<dbReference type="InterPro" id="IPR011032">
    <property type="entry name" value="GroES-like_sf"/>
</dbReference>
<evidence type="ECO:0000256" key="3">
    <source>
        <dbReference type="ARBA" id="ARBA00022723"/>
    </source>
</evidence>
<evidence type="ECO:0000256" key="2">
    <source>
        <dbReference type="ARBA" id="ARBA00008072"/>
    </source>
</evidence>
<keyword evidence="10" id="KW-1185">Reference proteome</keyword>
<dbReference type="Proteomes" id="UP000756710">
    <property type="component" value="Unassembled WGS sequence"/>
</dbReference>
<dbReference type="GeneID" id="32466419"/>
<dbReference type="SMART" id="SM00829">
    <property type="entry name" value="PKS_ER"/>
    <property type="match status" value="1"/>
</dbReference>
<reference evidence="9 10" key="2">
    <citation type="submission" date="2021-03" db="EMBL/GenBank/DDBJ databases">
        <title>Genomic Encyclopedia of Type Strains, Phase IV (KMG-IV): sequencing the most valuable type-strain genomes for metagenomic binning, comparative biology and taxonomic classification.</title>
        <authorList>
            <person name="Goeker M."/>
        </authorList>
    </citation>
    <scope>NUCLEOTIDE SEQUENCE [LARGE SCALE GENOMIC DNA]</scope>
    <source>
        <strain evidence="9 10">DSM 41954</strain>
    </source>
</reference>
<comment type="cofactor">
    <cofactor evidence="1 6">
        <name>Zn(2+)</name>
        <dbReference type="ChEBI" id="CHEBI:29105"/>
    </cofactor>
</comment>
<dbReference type="GO" id="GO:0051903">
    <property type="term" value="F:S-(hydroxymethyl)glutathione dehydrogenase [NAD(P)+] activity"/>
    <property type="evidence" value="ECO:0007669"/>
    <property type="project" value="UniProtKB-EC"/>
</dbReference>
<organism evidence="8">
    <name type="scientific">Streptomyces iranensis</name>
    <dbReference type="NCBI Taxonomy" id="576784"/>
    <lineage>
        <taxon>Bacteria</taxon>
        <taxon>Bacillati</taxon>
        <taxon>Actinomycetota</taxon>
        <taxon>Actinomycetes</taxon>
        <taxon>Kitasatosporales</taxon>
        <taxon>Streptomycetaceae</taxon>
        <taxon>Streptomyces</taxon>
        <taxon>Streptomyces violaceusniger group</taxon>
    </lineage>
</organism>
<dbReference type="Gene3D" id="3.40.50.720">
    <property type="entry name" value="NAD(P)-binding Rossmann-like Domain"/>
    <property type="match status" value="1"/>
</dbReference>
<reference evidence="8" key="1">
    <citation type="submission" date="2014-05" db="EMBL/GenBank/DDBJ databases">
        <authorList>
            <person name="Horn Fabian"/>
        </authorList>
    </citation>
    <scope>NUCLEOTIDE SEQUENCE</scope>
</reference>
<comment type="similarity">
    <text evidence="2 6">Belongs to the zinc-containing alcohol dehydrogenase family.</text>
</comment>
<dbReference type="PANTHER" id="PTHR43350:SF2">
    <property type="entry name" value="GROES-LIKE ZINC-BINDING ALCOHOL DEHYDROGENASE FAMILY PROTEIN"/>
    <property type="match status" value="1"/>
</dbReference>
<dbReference type="AlphaFoldDB" id="A0A061ACG8"/>
<keyword evidence="5 9" id="KW-0560">Oxidoreductase</keyword>
<dbReference type="RefSeq" id="WP_044580267.1">
    <property type="nucleotide sequence ID" value="NZ_BAABDR010000023.1"/>
</dbReference>